<dbReference type="OrthoDB" id="186626at2759"/>
<feature type="region of interest" description="Disordered" evidence="2">
    <location>
        <begin position="223"/>
        <end position="320"/>
    </location>
</feature>
<feature type="region of interest" description="Disordered" evidence="2">
    <location>
        <begin position="156"/>
        <end position="176"/>
    </location>
</feature>
<dbReference type="InterPro" id="IPR011761">
    <property type="entry name" value="ATP-grasp"/>
</dbReference>
<dbReference type="GO" id="GO:0046872">
    <property type="term" value="F:metal ion binding"/>
    <property type="evidence" value="ECO:0007669"/>
    <property type="project" value="InterPro"/>
</dbReference>
<keyword evidence="1" id="KW-0067">ATP-binding</keyword>
<organism evidence="4 5">
    <name type="scientific">Dactylellina haptotyla (strain CBS 200.50)</name>
    <name type="common">Nematode-trapping fungus</name>
    <name type="synonym">Monacrosporium haptotylum</name>
    <dbReference type="NCBI Taxonomy" id="1284197"/>
    <lineage>
        <taxon>Eukaryota</taxon>
        <taxon>Fungi</taxon>
        <taxon>Dikarya</taxon>
        <taxon>Ascomycota</taxon>
        <taxon>Pezizomycotina</taxon>
        <taxon>Orbiliomycetes</taxon>
        <taxon>Orbiliales</taxon>
        <taxon>Orbiliaceae</taxon>
        <taxon>Dactylellina</taxon>
    </lineage>
</organism>
<keyword evidence="5" id="KW-1185">Reference proteome</keyword>
<dbReference type="Pfam" id="PF02655">
    <property type="entry name" value="ATP-grasp_3"/>
    <property type="match status" value="1"/>
</dbReference>
<feature type="compositionally biased region" description="Basic and acidic residues" evidence="2">
    <location>
        <begin position="45"/>
        <end position="56"/>
    </location>
</feature>
<feature type="domain" description="ATP-grasp" evidence="3">
    <location>
        <begin position="546"/>
        <end position="742"/>
    </location>
</feature>
<evidence type="ECO:0000256" key="1">
    <source>
        <dbReference type="PROSITE-ProRule" id="PRU00409"/>
    </source>
</evidence>
<dbReference type="Gene3D" id="3.40.50.20">
    <property type="match status" value="1"/>
</dbReference>
<feature type="region of interest" description="Disordered" evidence="2">
    <location>
        <begin position="43"/>
        <end position="72"/>
    </location>
</feature>
<dbReference type="EMBL" id="AQGS01000575">
    <property type="protein sequence ID" value="EPS38168.1"/>
    <property type="molecule type" value="Genomic_DNA"/>
</dbReference>
<gene>
    <name evidence="4" type="ORF">H072_8051</name>
</gene>
<evidence type="ECO:0000313" key="5">
    <source>
        <dbReference type="Proteomes" id="UP000015100"/>
    </source>
</evidence>
<protein>
    <recommendedName>
        <fullName evidence="3">ATP-grasp domain-containing protein</fullName>
    </recommendedName>
</protein>
<dbReference type="Gene3D" id="3.30.1490.20">
    <property type="entry name" value="ATP-grasp fold, A domain"/>
    <property type="match status" value="1"/>
</dbReference>
<proteinExistence type="predicted"/>
<evidence type="ECO:0000259" key="3">
    <source>
        <dbReference type="PROSITE" id="PS50975"/>
    </source>
</evidence>
<feature type="compositionally biased region" description="Low complexity" evidence="2">
    <location>
        <begin position="289"/>
        <end position="308"/>
    </location>
</feature>
<name>S8BFV4_DACHA</name>
<evidence type="ECO:0000313" key="4">
    <source>
        <dbReference type="EMBL" id="EPS38168.1"/>
    </source>
</evidence>
<feature type="compositionally biased region" description="Polar residues" evidence="2">
    <location>
        <begin position="57"/>
        <end position="66"/>
    </location>
</feature>
<dbReference type="InterPro" id="IPR013815">
    <property type="entry name" value="ATP_grasp_subdomain_1"/>
</dbReference>
<dbReference type="InterPro" id="IPR003806">
    <property type="entry name" value="ATP-grasp_PylC-type"/>
</dbReference>
<dbReference type="GO" id="GO:0005524">
    <property type="term" value="F:ATP binding"/>
    <property type="evidence" value="ECO:0007669"/>
    <property type="project" value="UniProtKB-UniRule"/>
</dbReference>
<reference evidence="4 5" key="1">
    <citation type="journal article" date="2013" name="PLoS Genet.">
        <title>Genomic mechanisms accounting for the adaptation to parasitism in nematode-trapping fungi.</title>
        <authorList>
            <person name="Meerupati T."/>
            <person name="Andersson K.M."/>
            <person name="Friman E."/>
            <person name="Kumar D."/>
            <person name="Tunlid A."/>
            <person name="Ahren D."/>
        </authorList>
    </citation>
    <scope>NUCLEOTIDE SEQUENCE [LARGE SCALE GENOMIC DNA]</scope>
    <source>
        <strain evidence="4 5">CBS 200.50</strain>
    </source>
</reference>
<sequence length="885" mass="99802">MLRVRSKEDYFAPHRFSASFQQKPQSRKRRFPDWVNQIHFQAPHKNGDANTSHDEGSTQTTVTALSPPTPTGDVVNVSCKRNDESNDTNIPSLSFQEICRIVRMKQDESLEFPRIANLLGREQEEIETAYYEHTDRVFELEEVKKRKGGYQVSWNTVEGGQGQNRHQNQPRQISTVSKPSAILESPANPEHLAHTVTGDNTQIQSTEIVPEGATISGRSSLISGMLKRPKTRDLPTSTISSGSHQSIRNTNKRRKSAAKLAPHFRITKGLSRTPQSKKRESLIPLTQDATGSLGSSSSTGVSAYSAASPVQEGEENGDMEPLTSETELFQNLGRVKEQTSVAISEPLISEVIQQVEDVSMDIDKEPPRFESPIPPSPDSILAQPLDEPPETGLNLDILSPVLSITRSKPDKEKRFFTPRRADTGHLNRLFFAPQPPILFSREQMSRFIDPMLLTRFNPALRGSLNHVAKFSNAVRQSFKVPAPHDDQDGYRKAVSEIIRKHNIHLIIPMHEEIIHLSGSGDPQTFKRLLAPPKRILLRLHNKWEFSQWAERIGLGVPKHYLCETLDDVKSLPALDKIEYALKPVFGRASQSVFHLKPGEELPLDKLDMRKKWIAQEWIYGERYCSYSVIADGNVAAFSLYKVLETIDGSSCVYFKSVEQKAIFDYVSDVATELGLEGVKGTFQLAFDFIEPNPPAETETDKDKNIQLVSIECNPRSTSGIHLFAGMTDLGLALTDGNRPRVVAHSKAKRQVFPGMMMWEHSDASVGQWLRHMKRLMGSKDIVFSAKDLLPTLMQPFLLTSYYEICREKNLKLPDMFQLDVTWEPDDEELKGVYEIAVEDRTSWMKRRNLSEVQIRERRNSIMAGSSGRGLVGIKCWPQRARKSSS</sequence>
<dbReference type="Gene3D" id="3.30.470.20">
    <property type="entry name" value="ATP-grasp fold, B domain"/>
    <property type="match status" value="1"/>
</dbReference>
<dbReference type="AlphaFoldDB" id="S8BFV4"/>
<dbReference type="SUPFAM" id="SSF56059">
    <property type="entry name" value="Glutathione synthetase ATP-binding domain-like"/>
    <property type="match status" value="1"/>
</dbReference>
<dbReference type="HOGENOM" id="CLU_325714_0_0_1"/>
<dbReference type="PROSITE" id="PS50975">
    <property type="entry name" value="ATP_GRASP"/>
    <property type="match status" value="1"/>
</dbReference>
<evidence type="ECO:0000256" key="2">
    <source>
        <dbReference type="SAM" id="MobiDB-lite"/>
    </source>
</evidence>
<reference evidence="5" key="2">
    <citation type="submission" date="2013-04" db="EMBL/GenBank/DDBJ databases">
        <title>Genomic mechanisms accounting for the adaptation to parasitism in nematode-trapping fungi.</title>
        <authorList>
            <person name="Ahren D.G."/>
        </authorList>
    </citation>
    <scope>NUCLEOTIDE SEQUENCE [LARGE SCALE GENOMIC DNA]</scope>
    <source>
        <strain evidence="5">CBS 200.50</strain>
    </source>
</reference>
<comment type="caution">
    <text evidence="4">The sequence shown here is derived from an EMBL/GenBank/DDBJ whole genome shotgun (WGS) entry which is preliminary data.</text>
</comment>
<dbReference type="Proteomes" id="UP000015100">
    <property type="component" value="Unassembled WGS sequence"/>
</dbReference>
<dbReference type="eggNOG" id="ENOG502QTVX">
    <property type="taxonomic scope" value="Eukaryota"/>
</dbReference>
<accession>S8BFV4</accession>
<keyword evidence="1" id="KW-0547">Nucleotide-binding</keyword>
<feature type="compositionally biased region" description="Polar residues" evidence="2">
    <location>
        <begin position="234"/>
        <end position="249"/>
    </location>
</feature>